<dbReference type="Gene3D" id="3.10.50.40">
    <property type="match status" value="1"/>
</dbReference>
<dbReference type="Gene3D" id="2.60.120.340">
    <property type="entry name" value="Nucleoplasmin core domain"/>
    <property type="match status" value="1"/>
</dbReference>
<evidence type="ECO:0000313" key="8">
    <source>
        <dbReference type="EMBL" id="CAL5065123.1"/>
    </source>
</evidence>
<accession>A0ABC9EY27</accession>
<dbReference type="Pfam" id="PF00254">
    <property type="entry name" value="FKBP_C"/>
    <property type="match status" value="1"/>
</dbReference>
<name>A0ABC9EY27_9POAL</name>
<feature type="region of interest" description="Disordered" evidence="6">
    <location>
        <begin position="99"/>
        <end position="137"/>
    </location>
</feature>
<evidence type="ECO:0000256" key="3">
    <source>
        <dbReference type="ARBA" id="ARBA00023110"/>
    </source>
</evidence>
<dbReference type="EC" id="5.2.1.8" evidence="2 5"/>
<gene>
    <name evidence="8" type="ORF">URODEC1_LOCUS99812</name>
</gene>
<feature type="compositionally biased region" description="Basic and acidic residues" evidence="6">
    <location>
        <begin position="299"/>
        <end position="311"/>
    </location>
</feature>
<keyword evidence="3 5" id="KW-0697">Rotamase</keyword>
<reference evidence="8" key="1">
    <citation type="submission" date="2024-10" db="EMBL/GenBank/DDBJ databases">
        <authorList>
            <person name="Ryan C."/>
        </authorList>
    </citation>
    <scope>NUCLEOTIDE SEQUENCE [LARGE SCALE GENOMIC DNA]</scope>
</reference>
<dbReference type="AlphaFoldDB" id="A0ABC9EY27"/>
<keyword evidence="9" id="KW-1185">Reference proteome</keyword>
<comment type="catalytic activity">
    <reaction evidence="1 5">
        <text>[protein]-peptidylproline (omega=180) = [protein]-peptidylproline (omega=0)</text>
        <dbReference type="Rhea" id="RHEA:16237"/>
        <dbReference type="Rhea" id="RHEA-COMP:10747"/>
        <dbReference type="Rhea" id="RHEA-COMP:10748"/>
        <dbReference type="ChEBI" id="CHEBI:83833"/>
        <dbReference type="ChEBI" id="CHEBI:83834"/>
        <dbReference type="EC" id="5.2.1.8"/>
    </reaction>
</comment>
<dbReference type="PANTHER" id="PTHR43811:SF48">
    <property type="entry name" value="PEPTIDYL-PROLYL CIS-TRANS ISOMERASE FKBP43"/>
    <property type="match status" value="1"/>
</dbReference>
<dbReference type="InterPro" id="IPR041232">
    <property type="entry name" value="NPL"/>
</dbReference>
<evidence type="ECO:0000256" key="5">
    <source>
        <dbReference type="PROSITE-ProRule" id="PRU00277"/>
    </source>
</evidence>
<feature type="region of interest" description="Disordered" evidence="6">
    <location>
        <begin position="286"/>
        <end position="364"/>
    </location>
</feature>
<feature type="compositionally biased region" description="Acidic residues" evidence="6">
    <location>
        <begin position="120"/>
        <end position="135"/>
    </location>
</feature>
<dbReference type="PANTHER" id="PTHR43811">
    <property type="entry name" value="FKBP-TYPE PEPTIDYL-PROLYL CIS-TRANS ISOMERASE FKPA"/>
    <property type="match status" value="1"/>
</dbReference>
<evidence type="ECO:0000256" key="4">
    <source>
        <dbReference type="ARBA" id="ARBA00023235"/>
    </source>
</evidence>
<feature type="compositionally biased region" description="Basic and acidic residues" evidence="6">
    <location>
        <begin position="355"/>
        <end position="364"/>
    </location>
</feature>
<dbReference type="Proteomes" id="UP001497457">
    <property type="component" value="Chromosome 5rd"/>
</dbReference>
<feature type="region of interest" description="Disordered" evidence="6">
    <location>
        <begin position="153"/>
        <end position="203"/>
    </location>
</feature>
<dbReference type="InterPro" id="IPR046357">
    <property type="entry name" value="PPIase_dom_sf"/>
</dbReference>
<feature type="domain" description="PPIase FKBP-type" evidence="7">
    <location>
        <begin position="390"/>
        <end position="476"/>
    </location>
</feature>
<dbReference type="GO" id="GO:0003755">
    <property type="term" value="F:peptidyl-prolyl cis-trans isomerase activity"/>
    <property type="evidence" value="ECO:0007669"/>
    <property type="project" value="UniProtKB-KW"/>
</dbReference>
<sequence>MAFWGVEVKPGKPYTHTYQADHGRLRVCQATLSNCDAAGRTVLQCNVGNKIPIKLCSLNPKLSEMCHLEIELEEVDDVVFSVIGQSSIHLSGYYVRASSRSNAGDDESESYGEDVGHSDTDEEHDADEDSYESDFIDDRDVIDVSDDEFSSPRCRRKKACEKQTRAERRRRLKKQVDSTDDNDSPVMKPAVKPSAPLIGSGSDDDNVPISVASVKKDNAKVAVKRNAPSIFESGSDEDNVPISVDSVKKDSAKVAFKRTAPSIFDSGSDEEDDALISVASGMKHNAKVAEEANPQNGKINDETEKKSSDDKKRRRSAISEDPASPMDIADANAPSVPKQGVEIKKKSKKKMRNQSGEKDEKQTNIRTLEDGLMVEDLSTGNVDAKVASDGCKVYIKYVGMLKDGNIVQSNLNEKPYKFKLGAGKVMRGWDVGICGMRVGEKRRLTMPPSMCSGGKSAVEVPKNSSVIYEIELVKVK</sequence>
<protein>
    <recommendedName>
        <fullName evidence="2 5">peptidylprolyl isomerase</fullName>
        <ecNumber evidence="2 5">5.2.1.8</ecNumber>
    </recommendedName>
</protein>
<evidence type="ECO:0000313" key="9">
    <source>
        <dbReference type="Proteomes" id="UP001497457"/>
    </source>
</evidence>
<keyword evidence="4 5" id="KW-0413">Isomerase</keyword>
<proteinExistence type="predicted"/>
<dbReference type="Pfam" id="PF17800">
    <property type="entry name" value="NPL"/>
    <property type="match status" value="1"/>
</dbReference>
<dbReference type="PROSITE" id="PS50059">
    <property type="entry name" value="FKBP_PPIASE"/>
    <property type="match status" value="1"/>
</dbReference>
<dbReference type="SUPFAM" id="SSF54534">
    <property type="entry name" value="FKBP-like"/>
    <property type="match status" value="1"/>
</dbReference>
<evidence type="ECO:0000256" key="6">
    <source>
        <dbReference type="SAM" id="MobiDB-lite"/>
    </source>
</evidence>
<evidence type="ECO:0000256" key="2">
    <source>
        <dbReference type="ARBA" id="ARBA00013194"/>
    </source>
</evidence>
<evidence type="ECO:0000256" key="1">
    <source>
        <dbReference type="ARBA" id="ARBA00000971"/>
    </source>
</evidence>
<evidence type="ECO:0000259" key="7">
    <source>
        <dbReference type="PROSITE" id="PS50059"/>
    </source>
</evidence>
<organism evidence="8 9">
    <name type="scientific">Urochloa decumbens</name>
    <dbReference type="NCBI Taxonomy" id="240449"/>
    <lineage>
        <taxon>Eukaryota</taxon>
        <taxon>Viridiplantae</taxon>
        <taxon>Streptophyta</taxon>
        <taxon>Embryophyta</taxon>
        <taxon>Tracheophyta</taxon>
        <taxon>Spermatophyta</taxon>
        <taxon>Magnoliopsida</taxon>
        <taxon>Liliopsida</taxon>
        <taxon>Poales</taxon>
        <taxon>Poaceae</taxon>
        <taxon>PACMAD clade</taxon>
        <taxon>Panicoideae</taxon>
        <taxon>Panicodae</taxon>
        <taxon>Paniceae</taxon>
        <taxon>Melinidinae</taxon>
        <taxon>Urochloa</taxon>
    </lineage>
</organism>
<dbReference type="EMBL" id="OZ075115">
    <property type="protein sequence ID" value="CAL5065123.1"/>
    <property type="molecule type" value="Genomic_DNA"/>
</dbReference>
<dbReference type="InterPro" id="IPR001179">
    <property type="entry name" value="PPIase_FKBP_dom"/>
</dbReference>